<dbReference type="NCBIfam" id="TIGR02481">
    <property type="entry name" value="hemeryth_dom"/>
    <property type="match status" value="1"/>
</dbReference>
<name>A0A221KET6_VITFI</name>
<dbReference type="SUPFAM" id="SSF47188">
    <property type="entry name" value="Hemerythrin-like"/>
    <property type="match status" value="1"/>
</dbReference>
<reference evidence="5 6" key="1">
    <citation type="submission" date="2017-07" db="EMBL/GenBank/DDBJ databases">
        <title>Complete Genome Sequence of the cosmetic ferment Vitreoscilla filiformis (ATCC15551).</title>
        <authorList>
            <person name="Contreras S."/>
            <person name="Sagory-Zalkind P."/>
            <person name="Blanquart H."/>
            <person name="Iltis A."/>
            <person name="Morand S.C."/>
        </authorList>
    </citation>
    <scope>NUCLEOTIDE SEQUENCE [LARGE SCALE GENOMIC DNA]</scope>
    <source>
        <strain evidence="5 6">ATCC 15551</strain>
    </source>
</reference>
<keyword evidence="2" id="KW-0479">Metal-binding</keyword>
<keyword evidence="6" id="KW-1185">Reference proteome</keyword>
<dbReference type="PANTHER" id="PTHR37164:SF1">
    <property type="entry name" value="BACTERIOHEMERYTHRIN"/>
    <property type="match status" value="1"/>
</dbReference>
<evidence type="ECO:0000256" key="3">
    <source>
        <dbReference type="ARBA" id="ARBA00023004"/>
    </source>
</evidence>
<dbReference type="InterPro" id="IPR012312">
    <property type="entry name" value="Hemerythrin-like"/>
</dbReference>
<dbReference type="Pfam" id="PF01814">
    <property type="entry name" value="Hemerythrin"/>
    <property type="match status" value="1"/>
</dbReference>
<dbReference type="EMBL" id="CP022423">
    <property type="protein sequence ID" value="ASM77554.1"/>
    <property type="molecule type" value="Genomic_DNA"/>
</dbReference>
<dbReference type="PANTHER" id="PTHR37164">
    <property type="entry name" value="BACTERIOHEMERYTHRIN"/>
    <property type="match status" value="1"/>
</dbReference>
<evidence type="ECO:0000259" key="4">
    <source>
        <dbReference type="Pfam" id="PF01814"/>
    </source>
</evidence>
<dbReference type="NCBIfam" id="NF002007">
    <property type="entry name" value="PRK00808.1"/>
    <property type="match status" value="1"/>
</dbReference>
<evidence type="ECO:0000313" key="6">
    <source>
        <dbReference type="Proteomes" id="UP000199729"/>
    </source>
</evidence>
<sequence>MAMVWTSDLNTGIDVIDRQHQRIVDYINQLEDPATRADHQAISRVLEDLADYTLSHFAFEESLQEEVGYQYAKPHKAVHDMFIKRLTSYQHRHDAGEPVVEQLHAMLCTWLTHHIKRDDMAYVAEVGAKAKQVTEDRKEGGWFSRAMKVFRKR</sequence>
<dbReference type="AlphaFoldDB" id="A0A221KET6"/>
<organism evidence="5 6">
    <name type="scientific">Vitreoscilla filiformis</name>
    <dbReference type="NCBI Taxonomy" id="63"/>
    <lineage>
        <taxon>Bacteria</taxon>
        <taxon>Pseudomonadati</taxon>
        <taxon>Pseudomonadota</taxon>
        <taxon>Betaproteobacteria</taxon>
        <taxon>Neisseriales</taxon>
        <taxon>Neisseriaceae</taxon>
        <taxon>Vitreoscilla</taxon>
    </lineage>
</organism>
<proteinExistence type="inferred from homology"/>
<evidence type="ECO:0000256" key="1">
    <source>
        <dbReference type="ARBA" id="ARBA00010587"/>
    </source>
</evidence>
<accession>A0A221KET6</accession>
<evidence type="ECO:0000313" key="5">
    <source>
        <dbReference type="EMBL" id="ASM77554.1"/>
    </source>
</evidence>
<protein>
    <recommendedName>
        <fullName evidence="4">Hemerythrin-like domain-containing protein</fullName>
    </recommendedName>
</protein>
<evidence type="ECO:0000256" key="2">
    <source>
        <dbReference type="ARBA" id="ARBA00022723"/>
    </source>
</evidence>
<comment type="similarity">
    <text evidence="1">Belongs to the hemerythrin family.</text>
</comment>
<dbReference type="InterPro" id="IPR050669">
    <property type="entry name" value="Hemerythrin"/>
</dbReference>
<dbReference type="Gene3D" id="1.20.120.50">
    <property type="entry name" value="Hemerythrin-like"/>
    <property type="match status" value="1"/>
</dbReference>
<dbReference type="NCBIfam" id="NF033749">
    <property type="entry name" value="bact_hemeryth"/>
    <property type="match status" value="1"/>
</dbReference>
<gene>
    <name evidence="5" type="ORF">VITFI_CDS1776</name>
</gene>
<dbReference type="Proteomes" id="UP000199729">
    <property type="component" value="Chromosome"/>
</dbReference>
<feature type="domain" description="Hemerythrin-like" evidence="4">
    <location>
        <begin position="11"/>
        <end position="123"/>
    </location>
</feature>
<dbReference type="GO" id="GO:0046872">
    <property type="term" value="F:metal ion binding"/>
    <property type="evidence" value="ECO:0007669"/>
    <property type="project" value="UniProtKB-KW"/>
</dbReference>
<dbReference type="InterPro" id="IPR035938">
    <property type="entry name" value="Hemerythrin-like_sf"/>
</dbReference>
<dbReference type="RefSeq" id="WP_089416635.1">
    <property type="nucleotide sequence ID" value="NZ_CP022423.1"/>
</dbReference>
<dbReference type="CDD" id="cd12107">
    <property type="entry name" value="Hemerythrin"/>
    <property type="match status" value="1"/>
</dbReference>
<dbReference type="InterPro" id="IPR012827">
    <property type="entry name" value="Hemerythrin_metal-bd"/>
</dbReference>
<dbReference type="OrthoDB" id="5296936at2"/>
<dbReference type="KEGG" id="vff:VITFI_CDS1776"/>
<keyword evidence="3" id="KW-0408">Iron</keyword>